<name>A0ABN2UPE9_9ACTN</name>
<dbReference type="Proteomes" id="UP001500751">
    <property type="component" value="Unassembled WGS sequence"/>
</dbReference>
<evidence type="ECO:0000313" key="2">
    <source>
        <dbReference type="Proteomes" id="UP001500751"/>
    </source>
</evidence>
<reference evidence="1 2" key="1">
    <citation type="journal article" date="2019" name="Int. J. Syst. Evol. Microbiol.">
        <title>The Global Catalogue of Microorganisms (GCM) 10K type strain sequencing project: providing services to taxonomists for standard genome sequencing and annotation.</title>
        <authorList>
            <consortium name="The Broad Institute Genomics Platform"/>
            <consortium name="The Broad Institute Genome Sequencing Center for Infectious Disease"/>
            <person name="Wu L."/>
            <person name="Ma J."/>
        </authorList>
    </citation>
    <scope>NUCLEOTIDE SEQUENCE [LARGE SCALE GENOMIC DNA]</scope>
    <source>
        <strain evidence="1 2">JCM 16014</strain>
    </source>
</reference>
<evidence type="ECO:0000313" key="1">
    <source>
        <dbReference type="EMBL" id="GAA2041300.1"/>
    </source>
</evidence>
<accession>A0ABN2UPE9</accession>
<comment type="caution">
    <text evidence="1">The sequence shown here is derived from an EMBL/GenBank/DDBJ whole genome shotgun (WGS) entry which is preliminary data.</text>
</comment>
<keyword evidence="2" id="KW-1185">Reference proteome</keyword>
<dbReference type="EMBL" id="BAAAQN010000031">
    <property type="protein sequence ID" value="GAA2041300.1"/>
    <property type="molecule type" value="Genomic_DNA"/>
</dbReference>
<gene>
    <name evidence="1" type="ORF">GCM10009839_49630</name>
</gene>
<proteinExistence type="predicted"/>
<organism evidence="1 2">
    <name type="scientific">Catenulispora yoronensis</name>
    <dbReference type="NCBI Taxonomy" id="450799"/>
    <lineage>
        <taxon>Bacteria</taxon>
        <taxon>Bacillati</taxon>
        <taxon>Actinomycetota</taxon>
        <taxon>Actinomycetes</taxon>
        <taxon>Catenulisporales</taxon>
        <taxon>Catenulisporaceae</taxon>
        <taxon>Catenulispora</taxon>
    </lineage>
</organism>
<protein>
    <submittedName>
        <fullName evidence="1">Uncharacterized protein</fullName>
    </submittedName>
</protein>
<sequence length="59" mass="6511">MMVGPPRQSGRTLYHHAYAKLGMPSQPDALSFAALFRAAKPVTIGSLLTSKSEYLRHPR</sequence>